<evidence type="ECO:0000259" key="3">
    <source>
        <dbReference type="PROSITE" id="PS51186"/>
    </source>
</evidence>
<dbReference type="RefSeq" id="WP_366086264.1">
    <property type="nucleotide sequence ID" value="NZ_JBFASG010000001.1"/>
</dbReference>
<evidence type="ECO:0000313" key="5">
    <source>
        <dbReference type="Proteomes" id="UP001552479"/>
    </source>
</evidence>
<dbReference type="CDD" id="cd04301">
    <property type="entry name" value="NAT_SF"/>
    <property type="match status" value="1"/>
</dbReference>
<comment type="caution">
    <text evidence="4">The sequence shown here is derived from an EMBL/GenBank/DDBJ whole genome shotgun (WGS) entry which is preliminary data.</text>
</comment>
<dbReference type="InterPro" id="IPR000182">
    <property type="entry name" value="GNAT_dom"/>
</dbReference>
<keyword evidence="2" id="KW-0012">Acyltransferase</keyword>
<evidence type="ECO:0000256" key="2">
    <source>
        <dbReference type="ARBA" id="ARBA00023315"/>
    </source>
</evidence>
<feature type="domain" description="N-acetyltransferase" evidence="3">
    <location>
        <begin position="20"/>
        <end position="179"/>
    </location>
</feature>
<name>A0ABV3ILR5_9ACTN</name>
<keyword evidence="5" id="KW-1185">Reference proteome</keyword>
<dbReference type="SUPFAM" id="SSF55729">
    <property type="entry name" value="Acyl-CoA N-acyltransferases (Nat)"/>
    <property type="match status" value="1"/>
</dbReference>
<dbReference type="PROSITE" id="PS51186">
    <property type="entry name" value="GNAT"/>
    <property type="match status" value="1"/>
</dbReference>
<reference evidence="4 5" key="1">
    <citation type="submission" date="2024-06" db="EMBL/GenBank/DDBJ databases">
        <title>The Natural Products Discovery Center: Release of the First 8490 Sequenced Strains for Exploring Actinobacteria Biosynthetic Diversity.</title>
        <authorList>
            <person name="Kalkreuter E."/>
            <person name="Kautsar S.A."/>
            <person name="Yang D."/>
            <person name="Bader C.D."/>
            <person name="Teijaro C.N."/>
            <person name="Fluegel L."/>
            <person name="Davis C.M."/>
            <person name="Simpson J.R."/>
            <person name="Lauterbach L."/>
            <person name="Steele A.D."/>
            <person name="Gui C."/>
            <person name="Meng S."/>
            <person name="Li G."/>
            <person name="Viehrig K."/>
            <person name="Ye F."/>
            <person name="Su P."/>
            <person name="Kiefer A.F."/>
            <person name="Nichols A."/>
            <person name="Cepeda A.J."/>
            <person name="Yan W."/>
            <person name="Fan B."/>
            <person name="Jiang Y."/>
            <person name="Adhikari A."/>
            <person name="Zheng C.-J."/>
            <person name="Schuster L."/>
            <person name="Cowan T.M."/>
            <person name="Smanski M.J."/>
            <person name="Chevrette M.G."/>
            <person name="De Carvalho L.P.S."/>
            <person name="Shen B."/>
        </authorList>
    </citation>
    <scope>NUCLEOTIDE SEQUENCE [LARGE SCALE GENOMIC DNA]</scope>
    <source>
        <strain evidence="4 5">NPDC053791</strain>
    </source>
</reference>
<dbReference type="Proteomes" id="UP001552479">
    <property type="component" value="Unassembled WGS sequence"/>
</dbReference>
<keyword evidence="1" id="KW-0808">Transferase</keyword>
<dbReference type="PANTHER" id="PTHR43072:SF23">
    <property type="entry name" value="UPF0039 PROTEIN C11D3.02C"/>
    <property type="match status" value="1"/>
</dbReference>
<sequence length="196" mass="21411">MGDGMAGSATDVTAGVTTGIRVRPGAEGDLTELTEIYNHYVVHTPITFDIEPVTVEERRAWLDSHPATGRHRLLVAEESGRVLGYATSSPFREKRAYETSVETSVYLGPDHTGRGLGGLLYRTLLETLAHEDVHRAYAGITQPNAASMRLHERFGFRPVGLLGEVGRKFGTFWDVAWLEKRIAWSAGAASTSGRGQ</sequence>
<dbReference type="InterPro" id="IPR016181">
    <property type="entry name" value="Acyl_CoA_acyltransferase"/>
</dbReference>
<dbReference type="PANTHER" id="PTHR43072">
    <property type="entry name" value="N-ACETYLTRANSFERASE"/>
    <property type="match status" value="1"/>
</dbReference>
<evidence type="ECO:0000313" key="4">
    <source>
        <dbReference type="EMBL" id="MEV4921370.1"/>
    </source>
</evidence>
<accession>A0ABV3ILR5</accession>
<dbReference type="Gene3D" id="3.40.630.30">
    <property type="match status" value="1"/>
</dbReference>
<evidence type="ECO:0000256" key="1">
    <source>
        <dbReference type="ARBA" id="ARBA00022679"/>
    </source>
</evidence>
<dbReference type="Pfam" id="PF13420">
    <property type="entry name" value="Acetyltransf_4"/>
    <property type="match status" value="1"/>
</dbReference>
<gene>
    <name evidence="4" type="ORF">AB0L03_00705</name>
</gene>
<dbReference type="EMBL" id="JBFASG010000001">
    <property type="protein sequence ID" value="MEV4921370.1"/>
    <property type="molecule type" value="Genomic_DNA"/>
</dbReference>
<protein>
    <submittedName>
        <fullName evidence="4">N-acetyltransferase family protein</fullName>
    </submittedName>
</protein>
<organism evidence="4 5">
    <name type="scientific">Streptomyces roseoverticillatus</name>
    <dbReference type="NCBI Taxonomy" id="66429"/>
    <lineage>
        <taxon>Bacteria</taxon>
        <taxon>Bacillati</taxon>
        <taxon>Actinomycetota</taxon>
        <taxon>Actinomycetes</taxon>
        <taxon>Kitasatosporales</taxon>
        <taxon>Streptomycetaceae</taxon>
        <taxon>Streptomyces</taxon>
    </lineage>
</organism>
<proteinExistence type="predicted"/>